<dbReference type="InterPro" id="IPR026444">
    <property type="entry name" value="Secre_tail"/>
</dbReference>
<dbReference type="EMBL" id="JABKAU010000008">
    <property type="protein sequence ID" value="NVO30703.1"/>
    <property type="molecule type" value="Genomic_DNA"/>
</dbReference>
<reference evidence="2 3" key="1">
    <citation type="submission" date="2020-05" db="EMBL/GenBank/DDBJ databases">
        <title>Hymenobacter terrestris sp. nov. and Hymenobacter lapidiphilus sp. nov., isolated from regoliths in Antarctica.</title>
        <authorList>
            <person name="Sedlacek I."/>
            <person name="Pantucek R."/>
            <person name="Zeman M."/>
            <person name="Holochova P."/>
            <person name="Kralova S."/>
            <person name="Stankova E."/>
            <person name="Sedo O."/>
            <person name="Micenkova L."/>
            <person name="Svec P."/>
            <person name="Gupta V."/>
            <person name="Sood U."/>
            <person name="Korpole U.S."/>
            <person name="Lal R."/>
        </authorList>
    </citation>
    <scope>NUCLEOTIDE SEQUENCE [LARGE SCALE GENOMIC DNA]</scope>
    <source>
        <strain evidence="2 3">P5342</strain>
    </source>
</reference>
<keyword evidence="3" id="KW-1185">Reference proteome</keyword>
<dbReference type="Proteomes" id="UP000565521">
    <property type="component" value="Unassembled WGS sequence"/>
</dbReference>
<dbReference type="Pfam" id="PF14224">
    <property type="entry name" value="DUF4331"/>
    <property type="match status" value="1"/>
</dbReference>
<evidence type="ECO:0000256" key="1">
    <source>
        <dbReference type="SAM" id="SignalP"/>
    </source>
</evidence>
<evidence type="ECO:0000313" key="2">
    <source>
        <dbReference type="EMBL" id="NVO30703.1"/>
    </source>
</evidence>
<proteinExistence type="predicted"/>
<dbReference type="RefSeq" id="WP_176907633.1">
    <property type="nucleotide sequence ID" value="NZ_JABKAU010000008.1"/>
</dbReference>
<protein>
    <submittedName>
        <fullName evidence="2">DUF4331 family protein</fullName>
    </submittedName>
</protein>
<evidence type="ECO:0000313" key="3">
    <source>
        <dbReference type="Proteomes" id="UP000565521"/>
    </source>
</evidence>
<dbReference type="NCBIfam" id="TIGR04183">
    <property type="entry name" value="Por_Secre_tail"/>
    <property type="match status" value="1"/>
</dbReference>
<comment type="caution">
    <text evidence="2">The sequence shown here is derived from an EMBL/GenBank/DDBJ whole genome shotgun (WGS) entry which is preliminary data.</text>
</comment>
<feature type="signal peptide" evidence="1">
    <location>
        <begin position="1"/>
        <end position="29"/>
    </location>
</feature>
<feature type="chain" id="PRO_5030771214" evidence="1">
    <location>
        <begin position="30"/>
        <end position="696"/>
    </location>
</feature>
<gene>
    <name evidence="2" type="ORF">HW554_05755</name>
</gene>
<dbReference type="InterPro" id="IPR025566">
    <property type="entry name" value="DUF4331"/>
</dbReference>
<accession>A0A7Y7U4R9</accession>
<organism evidence="2 3">
    <name type="scientific">Hymenobacter lapidiphilus</name>
    <dbReference type="NCBI Taxonomy" id="2608003"/>
    <lineage>
        <taxon>Bacteria</taxon>
        <taxon>Pseudomonadati</taxon>
        <taxon>Bacteroidota</taxon>
        <taxon>Cytophagia</taxon>
        <taxon>Cytophagales</taxon>
        <taxon>Hymenobacteraceae</taxon>
        <taxon>Hymenobacter</taxon>
    </lineage>
</organism>
<sequence>MPKFLTRPILPIALAAATVAGLMAWTAQQTTLEASSHREAPLIADDPLADNTDVYAFRDPNNAEMVNLIANYVPLELPQGGPNYNTFGENVRYEIHIKNDGSKANADDITYRFTFKRVNEDPTTFFNIRLGKQNLKATYTMERSVNGGAFTTLKTDGVVPPPNIGPRSITGAAGLAAPSYESLFTGAIQTVDGDIKVFCGPVDDPFFVDLGGIFDLGGIRTASARDGVARKNTHTIALQIPIAKLQKDGKTGAQAANILDGDYIIGVWASASRQSIRTINTTDGTQAHSGNWVQVSRLGMPLTNEVIQPIGSKDRWNYDTPYTEQASTEDYLSNPELGLYMAEGAGYFGTAVPGFNQLRIQRNSLGQFDFANGKNGVSALLNAAPADVAGTAFAKVANGGFAEYLLRPGKPRSVDILPIFHTGVPNLPPYQLANIKPAGQPLAAGKPFVNNFMPLIDNVGAPAGVGGDMLRLNMAVPTTPRNSADFSSEGLLAAAVLGLTDARFNTTNTLQAIPNMDGFPNGRRLEDDITRIELQAVGGIVLAAIGLPYEAGSPGLAGALAFRTGIEANDTTFRAGFPYMQLPWAGTKAQNTVTSQLGAAGFSLKPEIVAAAQNYPNPFNEVTKITYEVATKTPLTMFVSDLTGRRVATLMDGKNHKVGKFELDWKPGPEVAAGTYVLTIATGKTVLQSMKLVHNQ</sequence>
<dbReference type="AlphaFoldDB" id="A0A7Y7U4R9"/>
<keyword evidence="1" id="KW-0732">Signal</keyword>
<name>A0A7Y7U4R9_9BACT</name>